<evidence type="ECO:0000313" key="3">
    <source>
        <dbReference type="EMBL" id="GIL31585.1"/>
    </source>
</evidence>
<dbReference type="InterPro" id="IPR049762">
    <property type="entry name" value="PoNe_dom"/>
</dbReference>
<feature type="compositionally biased region" description="Low complexity" evidence="1">
    <location>
        <begin position="586"/>
        <end position="597"/>
    </location>
</feature>
<name>A0A8J4EPP3_9ACTN</name>
<feature type="compositionally biased region" description="Basic and acidic residues" evidence="1">
    <location>
        <begin position="1199"/>
        <end position="1220"/>
    </location>
</feature>
<feature type="region of interest" description="Disordered" evidence="1">
    <location>
        <begin position="259"/>
        <end position="1016"/>
    </location>
</feature>
<feature type="region of interest" description="Disordered" evidence="1">
    <location>
        <begin position="1199"/>
        <end position="1347"/>
    </location>
</feature>
<feature type="compositionally biased region" description="Basic and acidic residues" evidence="1">
    <location>
        <begin position="1381"/>
        <end position="1392"/>
    </location>
</feature>
<evidence type="ECO:0000313" key="4">
    <source>
        <dbReference type="Proteomes" id="UP000614996"/>
    </source>
</evidence>
<feature type="compositionally biased region" description="Low complexity" evidence="1">
    <location>
        <begin position="607"/>
        <end position="626"/>
    </location>
</feature>
<evidence type="ECO:0000256" key="1">
    <source>
        <dbReference type="SAM" id="MobiDB-lite"/>
    </source>
</evidence>
<feature type="region of interest" description="Disordered" evidence="1">
    <location>
        <begin position="1359"/>
        <end position="1392"/>
    </location>
</feature>
<protein>
    <recommendedName>
        <fullName evidence="2">Outer membrane channel protein CpnT-like N-terminal domain-containing protein</fullName>
    </recommendedName>
</protein>
<organism evidence="3 4">
    <name type="scientific">Actinocatenispora comari</name>
    <dbReference type="NCBI Taxonomy" id="2807577"/>
    <lineage>
        <taxon>Bacteria</taxon>
        <taxon>Bacillati</taxon>
        <taxon>Actinomycetota</taxon>
        <taxon>Actinomycetes</taxon>
        <taxon>Micromonosporales</taxon>
        <taxon>Micromonosporaceae</taxon>
        <taxon>Actinocatenispora</taxon>
    </lineage>
</organism>
<feature type="compositionally biased region" description="Basic and acidic residues" evidence="1">
    <location>
        <begin position="525"/>
        <end position="539"/>
    </location>
</feature>
<gene>
    <name evidence="3" type="ORF">NUM_68390</name>
</gene>
<feature type="compositionally biased region" description="Pro residues" evidence="1">
    <location>
        <begin position="1581"/>
        <end position="1605"/>
    </location>
</feature>
<dbReference type="InterPro" id="IPR057746">
    <property type="entry name" value="CpnT-like_N"/>
</dbReference>
<feature type="compositionally biased region" description="Basic and acidic residues" evidence="1">
    <location>
        <begin position="1797"/>
        <end position="1810"/>
    </location>
</feature>
<sequence length="2210" mass="231479">MGMELPSELEWLEWVVGSDWPEGDEDGMWRMAEAYNTAAGELRELIDQGDSAYYHVLAGMQGQAADNLGQYWSKYTSGDGGEDGYLEKLAKLLEGLGQHCDSTGTEIEYAKYQFIAALIILAIQIAIMLANAIETLGGSTAGIPVAEAATQITVRTIAQQVLKAIVMNIIQNVLTDVAIQLVQIGEGHRTSLDWSKVKGDVIDGAITGAAGGLAGVGFGKVAGNFAHTLGGEMVNGALGGVAGGIADAVAHGQSLDPESLLKAGTSGAAGGLAGHRGEDGGGGEEHETGGPSGERGGSEHGGRSGGDEVPPPPDFGDEKPSGSGGDEPGGPGADEPGGSGGDEPGGYRGDEPGGSGSEEPGGGPEQTGAEPSGGSERPGGSEQPGGEPSGGAEETGREPSGGAEESGGGPSGGGEEPQRAGESRPDDAEPTSHEETPGRTEQAAAPDTPTHDPIHSALNGSAEPTRTEPAAYSESTRAEPVQPTHPDSSSEPAYTESAYRESSGSDSGGAAEPSPADSVAGSHGDSADPSRGDSPDPSRGDSAGPSHGDSGGSYGSGAGSGASGGPAGLGGGHSGGSGGHGGGSGRSDTGGSALADAGGAGEPTVLAPTPGQAPQQAPRADPAASAGSGGGPMVGGMPGVGLGGTGGSGGALGGGGRGNAGGAGPRSGGTGGNGGYGYRGGTAEAPRGPGAPGRPDGPARPDEPGSGRPPAARSSGPGESTRSTGPAERSPGVPGQRTAEPTARPAPTPGEPTSRPGPGPTPTSRPEPGPRSEPTPPRTEPTRRDADATPPGAEPTRRDVEAASPGAEPARPGVEAASPGAEPARRDVEATPPGAEARPEAVPEQRTGADDPTGTAGPSVEDGRTRPGDEPHADRPGDDQPGAEQNAHRPAGDEDARPGERRPGEEPVAGEPGDEWRSRSADEEAEPPGDADQPPPGDDTDQPAGPDSSDRDHRIELPDGTEYEGRYGDDSEPDAPPHHDQLDRILERHGVPGDTPQERRQRFDEDRRRHPDTYDEATMDRMAAIRNEATVQQGDIVQKVLNPGTAESMLNNGNYHDSVRGFGARHDDVRELNTPERNYDGYALTFDGTTFGPEQHHNFALRFPADDPEHFVPAYSDDMQGSPGVDDSRTTGPEELEYGPFMGSGYTDSDGIYDPQHRDSSMDGYAVPEVKIGDPNAPGGAIPIPEGAEIWQQNADGSERMVARFDGSDWQVDRDFDASRAGDYGADPWRDGGSGPGADPSPGRTAGPGDDLRSRSGDDDTSTREEPTGEDEPNADDRGDEPSDEDRGEDGRDEPNGEDEPRDEDGRDERGDVEESGDEGDDADRDGADRDDVGWQGEGRSLTEAENAYADGILADAQANEPGITRDLRDTAASVPGGRLVGEEYSRKSEDSFKRKFADEIAQSPDSTLPEIAHGMKDTVRYTVEMPAESYGEGAQRVFDHLAEQGYEPWVEPKNTWGGEKYKGINSFWHDPRTGQVFEVQVHTPESFAAKMDTHEIYERQRTTEDPAEAARLQEQQNEIFRQVPVPAGATDVGLPPGVEPVGDRHAPSPGTEVRPNDGAPHRTAEPTATDRPPGDRSATEPPPDGRSATEPPPGDRSGTEPPPGDRSAEPTRDLDQQDDAGHDEDGRHDEEGRHDEDGVDDDPDELPQYVSDDEAHAAMAEHVRETPAGYEFTGDPEMRPYTDAVRPGDGYVNLDSHATRDGYLKVGDQLLTPEQYARGIQRLADEGRIDLGDNKIKLSACDTGHGEHPPAQRIAQALGREVKAPTEKLWTDRHGNEVVASSEENNGHRPTIPPDGHWRSFDADGHEIGSHLAGDGDPSRLVADDAVPRRVDVTRIRDEDLPPPPKGAHYEADEVRVIDGTKDRYDRIMGVGSDREYHAIGDPRDTHRDDEKGVLVDTHNRFVKEPDRPGIVYHENEKSTDDHAVTTRKGSEEIRQAVEDRDAIVEDIRDNHAPELARAADEVNETLRRLGLDELTRKELTNSKVGERLKALRDACDERGEDVPLSANKLETAVARYWQRRDDLVGASERLGTAGALEFARNEFGVGDESRVHQLTGDDKGRGTPGNLDMVLFAEAHGEPPQRTLAVVEAKGAGSTLGSALVPGPDGPKVRAMQCSPEYVRELLGADNKLGPALERLRETDRPAYDRLVDAIRDGSLRVESYKVQVSAVGTLKVTEYELGRKGSGNDLIPFQTKGMKVSGIPAEASASG</sequence>
<evidence type="ECO:0000259" key="2">
    <source>
        <dbReference type="Pfam" id="PF25547"/>
    </source>
</evidence>
<dbReference type="RefSeq" id="WP_207129195.1">
    <property type="nucleotide sequence ID" value="NZ_BOPO01000148.1"/>
</dbReference>
<dbReference type="Pfam" id="PF25547">
    <property type="entry name" value="WXG100_2"/>
    <property type="match status" value="1"/>
</dbReference>
<feature type="compositionally biased region" description="Gly residues" evidence="1">
    <location>
        <begin position="404"/>
        <end position="415"/>
    </location>
</feature>
<keyword evidence="4" id="KW-1185">Reference proteome</keyword>
<proteinExistence type="predicted"/>
<dbReference type="Proteomes" id="UP000614996">
    <property type="component" value="Unassembled WGS sequence"/>
</dbReference>
<dbReference type="CDD" id="cd20739">
    <property type="entry name" value="PoNe_DUF637"/>
    <property type="match status" value="1"/>
</dbReference>
<feature type="compositionally biased region" description="Basic and acidic residues" evidence="1">
    <location>
        <begin position="1607"/>
        <end position="1637"/>
    </location>
</feature>
<feature type="compositionally biased region" description="Low complexity" evidence="1">
    <location>
        <begin position="368"/>
        <end position="403"/>
    </location>
</feature>
<feature type="region of interest" description="Disordered" evidence="1">
    <location>
        <begin position="1780"/>
        <end position="1827"/>
    </location>
</feature>
<feature type="compositionally biased region" description="Basic and acidic residues" evidence="1">
    <location>
        <begin position="948"/>
        <end position="1013"/>
    </location>
</feature>
<feature type="domain" description="Outer membrane channel protein CpnT-like N-terminal" evidence="2">
    <location>
        <begin position="6"/>
        <end position="152"/>
    </location>
</feature>
<feature type="compositionally biased region" description="Gly residues" evidence="1">
    <location>
        <begin position="549"/>
        <end position="585"/>
    </location>
</feature>
<feature type="compositionally biased region" description="Basic and acidic residues" evidence="1">
    <location>
        <begin position="837"/>
        <end position="849"/>
    </location>
</feature>
<feature type="compositionally biased region" description="Basic and acidic residues" evidence="1">
    <location>
        <begin position="416"/>
        <end position="438"/>
    </location>
</feature>
<accession>A0A8J4EPP3</accession>
<feature type="compositionally biased region" description="Basic and acidic residues" evidence="1">
    <location>
        <begin position="1250"/>
        <end position="1267"/>
    </location>
</feature>
<feature type="compositionally biased region" description="Low complexity" evidence="1">
    <location>
        <begin position="681"/>
        <end position="696"/>
    </location>
</feature>
<feature type="compositionally biased region" description="Acidic residues" evidence="1">
    <location>
        <begin position="1311"/>
        <end position="1324"/>
    </location>
</feature>
<feature type="compositionally biased region" description="Basic and acidic residues" evidence="1">
    <location>
        <begin position="886"/>
        <end position="905"/>
    </location>
</feature>
<feature type="region of interest" description="Disordered" evidence="1">
    <location>
        <begin position="1500"/>
        <end position="1655"/>
    </location>
</feature>
<reference evidence="4" key="1">
    <citation type="journal article" date="2021" name="Int. J. Syst. Evol. Microbiol.">
        <title>Actinocatenispora comari sp. nov., an endophytic actinomycete isolated from aerial parts of Comarum salesowianum.</title>
        <authorList>
            <person name="Oyunbileg N."/>
            <person name="Iizaka Y."/>
            <person name="Hamada M."/>
            <person name="Davaapurev B.O."/>
            <person name="Fukumoto A."/>
            <person name="Tsetseg B."/>
            <person name="Kato F."/>
            <person name="Tamura T."/>
            <person name="Batkhuu J."/>
            <person name="Anzai Y."/>
        </authorList>
    </citation>
    <scope>NUCLEOTIDE SEQUENCE [LARGE SCALE GENOMIC DNA]</scope>
    <source>
        <strain evidence="4">NUM-2625</strain>
    </source>
</reference>
<feature type="compositionally biased region" description="Gly residues" evidence="1">
    <location>
        <begin position="322"/>
        <end position="365"/>
    </location>
</feature>
<dbReference type="EMBL" id="BOPO01000148">
    <property type="protein sequence ID" value="GIL31585.1"/>
    <property type="molecule type" value="Genomic_DNA"/>
</dbReference>
<feature type="compositionally biased region" description="Basic and acidic residues" evidence="1">
    <location>
        <begin position="861"/>
        <end position="878"/>
    </location>
</feature>
<feature type="region of interest" description="Disordered" evidence="1">
    <location>
        <begin position="1115"/>
        <end position="1183"/>
    </location>
</feature>
<feature type="compositionally biased region" description="Basic and acidic residues" evidence="1">
    <location>
        <begin position="275"/>
        <end position="288"/>
    </location>
</feature>
<feature type="compositionally biased region" description="Gly residues" evidence="1">
    <location>
        <begin position="627"/>
        <end position="680"/>
    </location>
</feature>
<feature type="compositionally biased region" description="Basic and acidic residues" evidence="1">
    <location>
        <begin position="296"/>
        <end position="306"/>
    </location>
</feature>
<feature type="compositionally biased region" description="Low complexity" evidence="1">
    <location>
        <begin position="501"/>
        <end position="516"/>
    </location>
</feature>
<feature type="compositionally biased region" description="Pro residues" evidence="1">
    <location>
        <begin position="744"/>
        <end position="779"/>
    </location>
</feature>
<comment type="caution">
    <text evidence="3">The sequence shown here is derived from an EMBL/GenBank/DDBJ whole genome shotgun (WGS) entry which is preliminary data.</text>
</comment>